<dbReference type="SUPFAM" id="SSF53383">
    <property type="entry name" value="PLP-dependent transferases"/>
    <property type="match status" value="1"/>
</dbReference>
<evidence type="ECO:0000256" key="7">
    <source>
        <dbReference type="PIRSR" id="PIRSR001434-2"/>
    </source>
</evidence>
<accession>H3SKH3</accession>
<dbReference type="PANTHER" id="PTHR43797">
    <property type="entry name" value="HOMOCYSTEINE/CYSTEINE SYNTHASE"/>
    <property type="match status" value="1"/>
</dbReference>
<dbReference type="OrthoDB" id="9780685at2"/>
<dbReference type="InterPro" id="IPR054542">
    <property type="entry name" value="Cys_met_metab_PP"/>
</dbReference>
<comment type="cofactor">
    <cofactor evidence="1 8">
        <name>pyridoxal 5'-phosphate</name>
        <dbReference type="ChEBI" id="CHEBI:597326"/>
    </cofactor>
</comment>
<dbReference type="PROSITE" id="PS00868">
    <property type="entry name" value="CYS_MET_METAB_PP"/>
    <property type="match status" value="1"/>
</dbReference>
<sequence length="431" mass="46060">MTDTPRSYGLETLAVHAGQEVDPTTLSRAVPLYQTTSYAFRDPDHAGDLFALKEFGNIYTRIMNPTTDVFEKRVAALEGGAGALATASGQAAITYAILNIAGAGDEIVSASSLYGGTYNLFSTTLKKLGITVRFVDPSDPDNFRKAITDKTKALYAESIGNPKGDLLDIEAVAAIAHEHGLPLIVDNTFPSPFLLRPIEHGADIVVHSATKFIGGHGTSIAGVIVDSGKFDWAGGKFPGLTEPDPSYNGIIYTEAVGSVAYITKARVQLLRDMGATLSPFNAFLLLQGLETLHLRMERHSENALRVAQFLEAHDAVASVSYCGLPSHPSYELAKKYLPKGQGAILTFEIKGGVEAGRRVINHVKLLSHLANVGDSKSLIIHPASTTHLQLSEEEQLAAGVTPGLIRLSIGTESIDDILNDLDQAIRASQSK</sequence>
<evidence type="ECO:0000313" key="9">
    <source>
        <dbReference type="EMBL" id="EHQ60419.1"/>
    </source>
</evidence>
<dbReference type="GO" id="GO:0030170">
    <property type="term" value="F:pyridoxal phosphate binding"/>
    <property type="evidence" value="ECO:0007669"/>
    <property type="project" value="InterPro"/>
</dbReference>
<evidence type="ECO:0000256" key="4">
    <source>
        <dbReference type="ARBA" id="ARBA00022898"/>
    </source>
</evidence>
<evidence type="ECO:0000256" key="8">
    <source>
        <dbReference type="RuleBase" id="RU362118"/>
    </source>
</evidence>
<feature type="modified residue" description="N6-(pyridoxal phosphate)lysine" evidence="7">
    <location>
        <position position="211"/>
    </location>
</feature>
<dbReference type="GO" id="GO:0006535">
    <property type="term" value="P:cysteine biosynthetic process from serine"/>
    <property type="evidence" value="ECO:0007669"/>
    <property type="project" value="TreeGrafter"/>
</dbReference>
<dbReference type="InterPro" id="IPR015421">
    <property type="entry name" value="PyrdxlP-dep_Trfase_major"/>
</dbReference>
<dbReference type="PATRIC" id="fig|1131935.3.peg.4224"/>
<dbReference type="Pfam" id="PF01053">
    <property type="entry name" value="Cys_Met_Meta_PP"/>
    <property type="match status" value="1"/>
</dbReference>
<keyword evidence="3 9" id="KW-0808">Transferase</keyword>
<dbReference type="GO" id="GO:0003961">
    <property type="term" value="F:O-acetylhomoserine aminocarboxypropyltransferase activity"/>
    <property type="evidence" value="ECO:0007669"/>
    <property type="project" value="TreeGrafter"/>
</dbReference>
<proteinExistence type="inferred from homology"/>
<comment type="subunit">
    <text evidence="2">Homotetramer.</text>
</comment>
<name>H3SKH3_9BACL</name>
<evidence type="ECO:0000256" key="2">
    <source>
        <dbReference type="ARBA" id="ARBA00011881"/>
    </source>
</evidence>
<dbReference type="FunFam" id="3.90.1150.10:FF:000033">
    <property type="entry name" value="Cystathionine gamma-synthase"/>
    <property type="match status" value="1"/>
</dbReference>
<evidence type="ECO:0000313" key="10">
    <source>
        <dbReference type="Proteomes" id="UP000003900"/>
    </source>
</evidence>
<dbReference type="FunFam" id="3.40.640.10:FF:000035">
    <property type="entry name" value="O-succinylhomoserine sulfhydrylase"/>
    <property type="match status" value="1"/>
</dbReference>
<dbReference type="RefSeq" id="WP_006678545.1">
    <property type="nucleotide sequence ID" value="NZ_AHKH01000071.1"/>
</dbReference>
<comment type="similarity">
    <text evidence="5">Belongs to the trans-sulfuration enzymes family. MetZ subfamily.</text>
</comment>
<organism evidence="9 10">
    <name type="scientific">Paenibacillus dendritiformis C454</name>
    <dbReference type="NCBI Taxonomy" id="1131935"/>
    <lineage>
        <taxon>Bacteria</taxon>
        <taxon>Bacillati</taxon>
        <taxon>Bacillota</taxon>
        <taxon>Bacilli</taxon>
        <taxon>Bacillales</taxon>
        <taxon>Paenibacillaceae</taxon>
        <taxon>Paenibacillus</taxon>
    </lineage>
</organism>
<comment type="caution">
    <text evidence="9">The sequence shown here is derived from an EMBL/GenBank/DDBJ whole genome shotgun (WGS) entry which is preliminary data.</text>
</comment>
<dbReference type="Gene3D" id="3.90.1150.10">
    <property type="entry name" value="Aspartate Aminotransferase, domain 1"/>
    <property type="match status" value="1"/>
</dbReference>
<protein>
    <recommendedName>
        <fullName evidence="6">O-succinylhomoserine sulfhydrylase</fullName>
    </recommendedName>
</protein>
<dbReference type="Proteomes" id="UP000003900">
    <property type="component" value="Unassembled WGS sequence"/>
</dbReference>
<dbReference type="NCBIfam" id="NF006096">
    <property type="entry name" value="PRK08248.1"/>
    <property type="match status" value="1"/>
</dbReference>
<dbReference type="Gene3D" id="3.40.640.10">
    <property type="entry name" value="Type I PLP-dependent aspartate aminotransferase-like (Major domain)"/>
    <property type="match status" value="1"/>
</dbReference>
<evidence type="ECO:0000256" key="5">
    <source>
        <dbReference type="ARBA" id="ARBA00060995"/>
    </source>
</evidence>
<reference evidence="9 10" key="1">
    <citation type="journal article" date="2012" name="J. Bacteriol.">
        <title>Genome Sequence of the Pattern-Forming Social Bacterium Paenibacillus dendritiformis C454 Chiral Morphotype.</title>
        <authorList>
            <person name="Sirota-Madi A."/>
            <person name="Olender T."/>
            <person name="Helman Y."/>
            <person name="Brainis I."/>
            <person name="Finkelshtein A."/>
            <person name="Roth D."/>
            <person name="Hagai E."/>
            <person name="Leshkowitz D."/>
            <person name="Brodsky L."/>
            <person name="Galatenko V."/>
            <person name="Nikolaev V."/>
            <person name="Gutnick D.L."/>
            <person name="Lancet D."/>
            <person name="Ben-Jacob E."/>
        </authorList>
    </citation>
    <scope>NUCLEOTIDE SEQUENCE [LARGE SCALE GENOMIC DNA]</scope>
    <source>
        <strain evidence="9 10">C454</strain>
    </source>
</reference>
<dbReference type="InterPro" id="IPR006235">
    <property type="entry name" value="OAc-hSer/O-AcSer_sulfhydrylase"/>
</dbReference>
<dbReference type="GO" id="GO:0005737">
    <property type="term" value="C:cytoplasm"/>
    <property type="evidence" value="ECO:0007669"/>
    <property type="project" value="TreeGrafter"/>
</dbReference>
<gene>
    <name evidence="9" type="ORF">PDENDC454_20285</name>
</gene>
<dbReference type="GO" id="GO:0004124">
    <property type="term" value="F:cysteine synthase activity"/>
    <property type="evidence" value="ECO:0007669"/>
    <property type="project" value="TreeGrafter"/>
</dbReference>
<dbReference type="NCBIfam" id="TIGR01326">
    <property type="entry name" value="OAH_OAS_sulfhy"/>
    <property type="match status" value="1"/>
</dbReference>
<dbReference type="CDD" id="cd00614">
    <property type="entry name" value="CGS_like"/>
    <property type="match status" value="1"/>
</dbReference>
<dbReference type="EMBL" id="AHKH01000071">
    <property type="protein sequence ID" value="EHQ60419.1"/>
    <property type="molecule type" value="Genomic_DNA"/>
</dbReference>
<dbReference type="InterPro" id="IPR000277">
    <property type="entry name" value="Cys/Met-Metab_PyrdxlP-dep_enz"/>
</dbReference>
<dbReference type="GO" id="GO:0019346">
    <property type="term" value="P:transsulfuration"/>
    <property type="evidence" value="ECO:0007669"/>
    <property type="project" value="InterPro"/>
</dbReference>
<dbReference type="PANTHER" id="PTHR43797:SF2">
    <property type="entry name" value="HOMOCYSTEINE_CYSTEINE SYNTHASE"/>
    <property type="match status" value="1"/>
</dbReference>
<dbReference type="InterPro" id="IPR015424">
    <property type="entry name" value="PyrdxlP-dep_Trfase"/>
</dbReference>
<evidence type="ECO:0000256" key="6">
    <source>
        <dbReference type="ARBA" id="ARBA00071157"/>
    </source>
</evidence>
<dbReference type="GO" id="GO:0071269">
    <property type="term" value="P:L-homocysteine biosynthetic process"/>
    <property type="evidence" value="ECO:0007669"/>
    <property type="project" value="TreeGrafter"/>
</dbReference>
<evidence type="ECO:0000256" key="1">
    <source>
        <dbReference type="ARBA" id="ARBA00001933"/>
    </source>
</evidence>
<dbReference type="STRING" id="1131935.PDENDC454_20285"/>
<dbReference type="InterPro" id="IPR015422">
    <property type="entry name" value="PyrdxlP-dep_Trfase_small"/>
</dbReference>
<keyword evidence="10" id="KW-1185">Reference proteome</keyword>
<evidence type="ECO:0000256" key="3">
    <source>
        <dbReference type="ARBA" id="ARBA00022679"/>
    </source>
</evidence>
<dbReference type="AlphaFoldDB" id="H3SKH3"/>
<dbReference type="PIRSF" id="PIRSF001434">
    <property type="entry name" value="CGS"/>
    <property type="match status" value="1"/>
</dbReference>
<keyword evidence="4 7" id="KW-0663">Pyridoxal phosphate</keyword>